<protein>
    <recommendedName>
        <fullName evidence="9 10">Signal recognition particle subunit SRP68</fullName>
        <shortName evidence="10">SRP68</shortName>
    </recommendedName>
</protein>
<dbReference type="Gene3D" id="1.10.3450.40">
    <property type="entry name" value="Signal recognition particle, SRP68 subunit, RNA-binding domain"/>
    <property type="match status" value="1"/>
</dbReference>
<comment type="subcellular location">
    <subcellularLocation>
        <location evidence="1 10">Cytoplasm</location>
    </subcellularLocation>
    <subcellularLocation>
        <location evidence="2">Nucleus</location>
        <location evidence="2">Nucleolus</location>
    </subcellularLocation>
</comment>
<dbReference type="InterPro" id="IPR026258">
    <property type="entry name" value="SRP68"/>
</dbReference>
<evidence type="ECO:0000256" key="12">
    <source>
        <dbReference type="SAM" id="MobiDB-lite"/>
    </source>
</evidence>
<keyword evidence="5 10" id="KW-0694">RNA-binding</keyword>
<organism evidence="13 14">
    <name type="scientific">Anaeramoeba flamelloides</name>
    <dbReference type="NCBI Taxonomy" id="1746091"/>
    <lineage>
        <taxon>Eukaryota</taxon>
        <taxon>Metamonada</taxon>
        <taxon>Anaeramoebidae</taxon>
        <taxon>Anaeramoeba</taxon>
    </lineage>
</organism>
<proteinExistence type="inferred from homology"/>
<evidence type="ECO:0000313" key="13">
    <source>
        <dbReference type="EMBL" id="KAJ6241352.1"/>
    </source>
</evidence>
<keyword evidence="4 10" id="KW-0963">Cytoplasm</keyword>
<reference evidence="13" key="1">
    <citation type="submission" date="2022-08" db="EMBL/GenBank/DDBJ databases">
        <title>Novel sulfate-reducing endosymbionts in the free-living metamonad Anaeramoeba.</title>
        <authorList>
            <person name="Jerlstrom-Hultqvist J."/>
            <person name="Cepicka I."/>
            <person name="Gallot-Lavallee L."/>
            <person name="Salas-Leiva D."/>
            <person name="Curtis B.A."/>
            <person name="Zahonova K."/>
            <person name="Pipaliya S."/>
            <person name="Dacks J."/>
            <person name="Roger A.J."/>
        </authorList>
    </citation>
    <scope>NUCLEOTIDE SEQUENCE</scope>
    <source>
        <strain evidence="13">Schooner1</strain>
    </source>
</reference>
<dbReference type="EMBL" id="JAOAOG010000195">
    <property type="protein sequence ID" value="KAJ6241352.1"/>
    <property type="molecule type" value="Genomic_DNA"/>
</dbReference>
<comment type="similarity">
    <text evidence="3 10">Belongs to the SRP68 family.</text>
</comment>
<evidence type="ECO:0000313" key="14">
    <source>
        <dbReference type="Proteomes" id="UP001150062"/>
    </source>
</evidence>
<evidence type="ECO:0000256" key="9">
    <source>
        <dbReference type="ARBA" id="ARBA00029498"/>
    </source>
</evidence>
<dbReference type="InterPro" id="IPR034652">
    <property type="entry name" value="SRP68-RBD"/>
</dbReference>
<evidence type="ECO:0000256" key="5">
    <source>
        <dbReference type="ARBA" id="ARBA00022884"/>
    </source>
</evidence>
<comment type="function">
    <text evidence="10">Component of the signal recognition particle (SRP) complex, a ribonucleoprotein complex that mediates the cotranslational targeting of secretory and membrane proteins to the endoplasmic reticulum (ER). The SRP complex interacts with the signal sequence in nascent secretory and membrane proteins and directs them to the membrane of the ER.</text>
</comment>
<dbReference type="CDD" id="cd15481">
    <property type="entry name" value="SRP68-RBD"/>
    <property type="match status" value="1"/>
</dbReference>
<keyword evidence="11" id="KW-0175">Coiled coil</keyword>
<dbReference type="InterPro" id="IPR011990">
    <property type="entry name" value="TPR-like_helical_dom_sf"/>
</dbReference>
<dbReference type="SUPFAM" id="SSF48452">
    <property type="entry name" value="TPR-like"/>
    <property type="match status" value="1"/>
</dbReference>
<evidence type="ECO:0000256" key="7">
    <source>
        <dbReference type="ARBA" id="ARBA00023242"/>
    </source>
</evidence>
<evidence type="ECO:0000256" key="4">
    <source>
        <dbReference type="ARBA" id="ARBA00022490"/>
    </source>
</evidence>
<accession>A0ABQ8YAM2</accession>
<evidence type="ECO:0000256" key="8">
    <source>
        <dbReference type="ARBA" id="ARBA00023274"/>
    </source>
</evidence>
<dbReference type="PIRSF" id="PIRSF038995">
    <property type="entry name" value="SRP68"/>
    <property type="match status" value="1"/>
</dbReference>
<keyword evidence="6 10" id="KW-0733">Signal recognition particle</keyword>
<dbReference type="Proteomes" id="UP001150062">
    <property type="component" value="Unassembled WGS sequence"/>
</dbReference>
<dbReference type="InterPro" id="IPR038253">
    <property type="entry name" value="SRP68_N_sf"/>
</dbReference>
<feature type="region of interest" description="Disordered" evidence="12">
    <location>
        <begin position="1"/>
        <end position="44"/>
    </location>
</feature>
<name>A0ABQ8YAM2_9EUKA</name>
<dbReference type="PANTHER" id="PTHR12860:SF0">
    <property type="entry name" value="SIGNAL RECOGNITION PARTICLE SUBUNIT SRP68"/>
    <property type="match status" value="1"/>
</dbReference>
<comment type="caution">
    <text evidence="13">The sequence shown here is derived from an EMBL/GenBank/DDBJ whole genome shotgun (WGS) entry which is preliminary data.</text>
</comment>
<dbReference type="PANTHER" id="PTHR12860">
    <property type="entry name" value="SIGNAL RECOGNITION PARTICLE 68 KDA PROTEIN"/>
    <property type="match status" value="1"/>
</dbReference>
<evidence type="ECO:0000256" key="6">
    <source>
        <dbReference type="ARBA" id="ARBA00023135"/>
    </source>
</evidence>
<keyword evidence="7" id="KW-0539">Nucleus</keyword>
<feature type="coiled-coil region" evidence="11">
    <location>
        <begin position="523"/>
        <end position="583"/>
    </location>
</feature>
<keyword evidence="8 10" id="KW-0687">Ribonucleoprotein</keyword>
<evidence type="ECO:0000256" key="11">
    <source>
        <dbReference type="SAM" id="Coils"/>
    </source>
</evidence>
<sequence length="647" mass="76337">MTDLKKETENNDFGAFSTNKLQQKEKEKEKEIQIENENENEKDPEAEIIENKISFSTLTIIQVSRNENGIKHYDYQRYRHFCSKKLHKLRKQCKMTHGTGKRYVSKPITLDTAKSDRQLLILLFSAERAWAYASELKEAQINPRVKFRMRNRLKKSAKWASQLLNIAQEKCTDRTLLEIQAYADTMLGNSLLEYENFKEALESFLRAKTVFEQLSKVGEFILSEICETQTKEVEIGIRYCTFNISKENKLSKKEIIEMISQNETQGLTLLRSKLDNVVTEMRKNQLESMDEIKWRGESIQISNKAIKLKIISAEELEIENQSELNLTQINPKDSDFKTKLEKQFTSQMSMNGRISNLYNEARELAWNELNPLQSSRNRSKTIVNQIEILSKLHTYLAFKTHELAITRNKYALKYLKSSKGDSDKIVNNYQRLIQQLHELLELELNFKKESEDQEQITNSENREKLINAQIFSNKAFRCFYIANSYLITEKFEEAQLLFERTLEEIQTAIVYFKRCKKSDPNEIENLLELIRNTKSKISFLQGNKLLKYIERNKISQKNKNKNIEKVQENLEEKEFLIDRLEKTFDRKKYATSNRNKTQGMKRVNVVRFPPLLTSVYSKPMLLDNAFNYIVFPNLEEKSKPKKRFWLF</sequence>
<feature type="compositionally biased region" description="Basic and acidic residues" evidence="12">
    <location>
        <begin position="22"/>
        <end position="44"/>
    </location>
</feature>
<gene>
    <name evidence="13" type="ORF">M0813_23545</name>
</gene>
<evidence type="ECO:0000256" key="3">
    <source>
        <dbReference type="ARBA" id="ARBA00009352"/>
    </source>
</evidence>
<evidence type="ECO:0000256" key="10">
    <source>
        <dbReference type="PIRNR" id="PIRNR038995"/>
    </source>
</evidence>
<evidence type="ECO:0000256" key="2">
    <source>
        <dbReference type="ARBA" id="ARBA00004604"/>
    </source>
</evidence>
<dbReference type="Pfam" id="PF16969">
    <property type="entry name" value="SRP68"/>
    <property type="match status" value="1"/>
</dbReference>
<keyword evidence="14" id="KW-1185">Reference proteome</keyword>
<evidence type="ECO:0000256" key="1">
    <source>
        <dbReference type="ARBA" id="ARBA00004496"/>
    </source>
</evidence>